<evidence type="ECO:0000259" key="1">
    <source>
        <dbReference type="Pfam" id="PF04717"/>
    </source>
</evidence>
<reference evidence="3" key="1">
    <citation type="submission" date="2016-10" db="EMBL/GenBank/DDBJ databases">
        <authorList>
            <person name="Varghese N."/>
            <person name="Submissions S."/>
        </authorList>
    </citation>
    <scope>NUCLEOTIDE SEQUENCE [LARGE SCALE GENOMIC DNA]</scope>
    <source>
        <strain evidence="3">DSM 26921</strain>
    </source>
</reference>
<dbReference type="AlphaFoldDB" id="A0A1I6H8H4"/>
<dbReference type="Proteomes" id="UP000199658">
    <property type="component" value="Unassembled WGS sequence"/>
</dbReference>
<dbReference type="InterPro" id="IPR006531">
    <property type="entry name" value="Gp5/Vgr_OB"/>
</dbReference>
<dbReference type="SUPFAM" id="SSF69255">
    <property type="entry name" value="gp5 N-terminal domain-like"/>
    <property type="match status" value="1"/>
</dbReference>
<dbReference type="STRING" id="670154.SAMN04488002_2670"/>
<evidence type="ECO:0000313" key="2">
    <source>
        <dbReference type="EMBL" id="SFR50742.1"/>
    </source>
</evidence>
<accession>A0A1I6H8H4</accession>
<gene>
    <name evidence="2" type="ORF">SAMN04488002_2670</name>
</gene>
<dbReference type="SUPFAM" id="SSF69349">
    <property type="entry name" value="Phage fibre proteins"/>
    <property type="match status" value="1"/>
</dbReference>
<organism evidence="2 3">
    <name type="scientific">Litoreibacter janthinus</name>
    <dbReference type="NCBI Taxonomy" id="670154"/>
    <lineage>
        <taxon>Bacteria</taxon>
        <taxon>Pseudomonadati</taxon>
        <taxon>Pseudomonadota</taxon>
        <taxon>Alphaproteobacteria</taxon>
        <taxon>Rhodobacterales</taxon>
        <taxon>Roseobacteraceae</taxon>
        <taxon>Litoreibacter</taxon>
    </lineage>
</organism>
<name>A0A1I6H8H4_9RHOB</name>
<protein>
    <recommendedName>
        <fullName evidence="1">Gp5/Type VI secretion system Vgr protein OB-fold domain-containing protein</fullName>
    </recommendedName>
</protein>
<dbReference type="EMBL" id="FOYO01000001">
    <property type="protein sequence ID" value="SFR50742.1"/>
    <property type="molecule type" value="Genomic_DNA"/>
</dbReference>
<feature type="domain" description="Gp5/Type VI secretion system Vgr protein OB-fold" evidence="1">
    <location>
        <begin position="23"/>
        <end position="98"/>
    </location>
</feature>
<keyword evidence="3" id="KW-1185">Reference proteome</keyword>
<dbReference type="Pfam" id="PF04717">
    <property type="entry name" value="Phage_base_V"/>
    <property type="match status" value="1"/>
</dbReference>
<dbReference type="InterPro" id="IPR037026">
    <property type="entry name" value="Vgr_OB-fold_dom_sf"/>
</dbReference>
<evidence type="ECO:0000313" key="3">
    <source>
        <dbReference type="Proteomes" id="UP000199658"/>
    </source>
</evidence>
<proteinExistence type="predicted"/>
<dbReference type="RefSeq" id="WP_090217626.1">
    <property type="nucleotide sequence ID" value="NZ_FOYO01000001.1"/>
</dbReference>
<dbReference type="OrthoDB" id="9762420at2"/>
<dbReference type="Gene3D" id="2.40.50.230">
    <property type="entry name" value="Gp5 N-terminal domain"/>
    <property type="match status" value="1"/>
</dbReference>
<sequence>MSEVFQALESTIRKQQRSYFGKYRAFVADVEDPELRGRCKLVIPSVLGSETSDWALPVVAYGGGEGFGTLAIPPVGSQVVAEFLEGDAASPMWTGTFWRTGGEVPEEHTGQSVKLIKTESGHVLSLDDTEDAEVVTLRSAAEATVVMDQDGSMVLTDSAGSTVTLNAADGELTVADGNGNELVMTSSGVTCTDANGNEISMSGSGVEVKSSATVNIEGSMVTVAGSGGEPLIKGTTFLSLFNAHTHNATSIGAPTSPPIVPLTPSVLTTKSTAS</sequence>